<dbReference type="Pfam" id="PF00702">
    <property type="entry name" value="Hydrolase"/>
    <property type="match status" value="1"/>
</dbReference>
<keyword evidence="6" id="KW-1185">Reference proteome</keyword>
<dbReference type="InterPro" id="IPR023198">
    <property type="entry name" value="PGP-like_dom2"/>
</dbReference>
<evidence type="ECO:0000256" key="4">
    <source>
        <dbReference type="ARBA" id="ARBA00022842"/>
    </source>
</evidence>
<accession>A0A6M1RWC9</accession>
<protein>
    <submittedName>
        <fullName evidence="5">HAD family hydrolase</fullName>
    </submittedName>
</protein>
<keyword evidence="5" id="KW-0378">Hydrolase</keyword>
<dbReference type="NCBIfam" id="TIGR01509">
    <property type="entry name" value="HAD-SF-IA-v3"/>
    <property type="match status" value="1"/>
</dbReference>
<organism evidence="5 6">
    <name type="scientific">Rhizobium daejeonense</name>
    <dbReference type="NCBI Taxonomy" id="240521"/>
    <lineage>
        <taxon>Bacteria</taxon>
        <taxon>Pseudomonadati</taxon>
        <taxon>Pseudomonadota</taxon>
        <taxon>Alphaproteobacteria</taxon>
        <taxon>Hyphomicrobiales</taxon>
        <taxon>Rhizobiaceae</taxon>
        <taxon>Rhizobium/Agrobacterium group</taxon>
        <taxon>Rhizobium</taxon>
    </lineage>
</organism>
<dbReference type="SFLD" id="SFLDS00003">
    <property type="entry name" value="Haloacid_Dehalogenase"/>
    <property type="match status" value="1"/>
</dbReference>
<evidence type="ECO:0000256" key="1">
    <source>
        <dbReference type="ARBA" id="ARBA00001946"/>
    </source>
</evidence>
<dbReference type="GO" id="GO:0016787">
    <property type="term" value="F:hydrolase activity"/>
    <property type="evidence" value="ECO:0007669"/>
    <property type="project" value="UniProtKB-KW"/>
</dbReference>
<dbReference type="InterPro" id="IPR006439">
    <property type="entry name" value="HAD-SF_hydro_IA"/>
</dbReference>
<evidence type="ECO:0000313" key="5">
    <source>
        <dbReference type="EMBL" id="NGO62321.1"/>
    </source>
</evidence>
<dbReference type="SUPFAM" id="SSF56784">
    <property type="entry name" value="HAD-like"/>
    <property type="match status" value="1"/>
</dbReference>
<dbReference type="PANTHER" id="PTHR46193:SF10">
    <property type="entry name" value="6-PHOSPHOGLUCONATE PHOSPHATASE"/>
    <property type="match status" value="1"/>
</dbReference>
<keyword evidence="4" id="KW-0460">Magnesium</keyword>
<dbReference type="InterPro" id="IPR036412">
    <property type="entry name" value="HAD-like_sf"/>
</dbReference>
<dbReference type="InterPro" id="IPR051600">
    <property type="entry name" value="Beta-PGM-like"/>
</dbReference>
<evidence type="ECO:0000256" key="3">
    <source>
        <dbReference type="ARBA" id="ARBA00022723"/>
    </source>
</evidence>
<proteinExistence type="inferred from homology"/>
<reference evidence="5 6" key="1">
    <citation type="submission" date="2020-02" db="EMBL/GenBank/DDBJ databases">
        <title>Genome sequence of the type strain CCBAU10050 of Rhizobium daejeonense.</title>
        <authorList>
            <person name="Gao J."/>
            <person name="Sun J."/>
        </authorList>
    </citation>
    <scope>NUCLEOTIDE SEQUENCE [LARGE SCALE GENOMIC DNA]</scope>
    <source>
        <strain evidence="5 6">CCBAU10050</strain>
    </source>
</reference>
<dbReference type="PANTHER" id="PTHR46193">
    <property type="entry name" value="6-PHOSPHOGLUCONATE PHOSPHATASE"/>
    <property type="match status" value="1"/>
</dbReference>
<dbReference type="SFLD" id="SFLDG01135">
    <property type="entry name" value="C1.5.6:_HAD__Beta-PGM__Phospha"/>
    <property type="match status" value="1"/>
</dbReference>
<dbReference type="Gene3D" id="3.40.50.1000">
    <property type="entry name" value="HAD superfamily/HAD-like"/>
    <property type="match status" value="1"/>
</dbReference>
<dbReference type="EMBL" id="JAAKZH010000001">
    <property type="protein sequence ID" value="NGO62321.1"/>
    <property type="molecule type" value="Genomic_DNA"/>
</dbReference>
<dbReference type="InterPro" id="IPR023214">
    <property type="entry name" value="HAD_sf"/>
</dbReference>
<sequence>MEKDERRLVIFDCDGVLVDSEPISLAVLVDAFRQAGVTIDADYAHRRFLGKSLAAVIATARNEFALEIGERFLADLRTALHARFRQELKPIPNVAKALDDLDRAGHSWCVASSSQPERIALSLTITGLFDRFSPHLFSASMVENGKPAPDLFLYAASEMGFPPEACVVIEDSPAGIMAARAAGMTVFAFTGGSHTTLASYRDEIAALEPDRQFDDMVELLHLMQK</sequence>
<dbReference type="RefSeq" id="WP_163900649.1">
    <property type="nucleotide sequence ID" value="NZ_CP048427.1"/>
</dbReference>
<dbReference type="GO" id="GO:0046872">
    <property type="term" value="F:metal ion binding"/>
    <property type="evidence" value="ECO:0007669"/>
    <property type="project" value="UniProtKB-KW"/>
</dbReference>
<dbReference type="CDD" id="cd07526">
    <property type="entry name" value="HAD_BPGM_like"/>
    <property type="match status" value="1"/>
</dbReference>
<dbReference type="SFLD" id="SFLDG01129">
    <property type="entry name" value="C1.5:_HAD__Beta-PGM__Phosphata"/>
    <property type="match status" value="1"/>
</dbReference>
<comment type="cofactor">
    <cofactor evidence="1">
        <name>Mg(2+)</name>
        <dbReference type="ChEBI" id="CHEBI:18420"/>
    </cofactor>
</comment>
<dbReference type="AlphaFoldDB" id="A0A6M1RWC9"/>
<comment type="similarity">
    <text evidence="2">Belongs to the HAD-like hydrolase superfamily. CbbY/CbbZ/Gph/YieH family.</text>
</comment>
<keyword evidence="3" id="KW-0479">Metal-binding</keyword>
<dbReference type="Gene3D" id="1.10.150.240">
    <property type="entry name" value="Putative phosphatase, domain 2"/>
    <property type="match status" value="1"/>
</dbReference>
<evidence type="ECO:0000313" key="6">
    <source>
        <dbReference type="Proteomes" id="UP000477849"/>
    </source>
</evidence>
<dbReference type="Proteomes" id="UP000477849">
    <property type="component" value="Unassembled WGS sequence"/>
</dbReference>
<evidence type="ECO:0000256" key="2">
    <source>
        <dbReference type="ARBA" id="ARBA00006171"/>
    </source>
</evidence>
<comment type="caution">
    <text evidence="5">The sequence shown here is derived from an EMBL/GenBank/DDBJ whole genome shotgun (WGS) entry which is preliminary data.</text>
</comment>
<gene>
    <name evidence="5" type="ORF">G6N76_01445</name>
</gene>
<name>A0A6M1RWC9_9HYPH</name>